<dbReference type="GO" id="GO:0008757">
    <property type="term" value="F:S-adenosylmethionine-dependent methyltransferase activity"/>
    <property type="evidence" value="ECO:0007669"/>
    <property type="project" value="InterPro"/>
</dbReference>
<keyword evidence="2" id="KW-0489">Methyltransferase</keyword>
<dbReference type="PANTHER" id="PTHR43591">
    <property type="entry name" value="METHYLTRANSFERASE"/>
    <property type="match status" value="1"/>
</dbReference>
<evidence type="ECO:0000313" key="2">
    <source>
        <dbReference type="EMBL" id="RDJ12475.1"/>
    </source>
</evidence>
<dbReference type="InterPro" id="IPR013216">
    <property type="entry name" value="Methyltransf_11"/>
</dbReference>
<comment type="caution">
    <text evidence="2">The sequence shown here is derived from an EMBL/GenBank/DDBJ whole genome shotgun (WGS) entry which is preliminary data.</text>
</comment>
<evidence type="ECO:0000313" key="3">
    <source>
        <dbReference type="Proteomes" id="UP000254939"/>
    </source>
</evidence>
<proteinExistence type="predicted"/>
<sequence length="270" mass="29817">MAVNDACFQGDIPAAYDRYMVPILFDPYAADLAQRLASVHPHRVLEVAAGSGALTRAISAALTHAEIIATDLNQAMLDVAVRRHPGGHVVWRQADALSLPFPDQTFDAVTSQFGVMFFPDKHRAYHEILRVLKPKGTFLFNTWDTVESNDFAAAVRTATDVLFPDDPPEFFRRTPHGYFDPETILSELERAGFQSATFAKVEKTSHTSSARDAATAFCRGSPLRLEIEARHPKVDVVARVTEALEKTFGKGPIEGRMSAFVFTAEAPRQN</sequence>
<dbReference type="Proteomes" id="UP000254939">
    <property type="component" value="Unassembled WGS sequence"/>
</dbReference>
<dbReference type="GO" id="GO:0032259">
    <property type="term" value="P:methylation"/>
    <property type="evidence" value="ECO:0007669"/>
    <property type="project" value="UniProtKB-KW"/>
</dbReference>
<name>A0A370KSV5_9HYPH</name>
<feature type="domain" description="Methyltransferase type 11" evidence="1">
    <location>
        <begin position="45"/>
        <end position="140"/>
    </location>
</feature>
<dbReference type="Gene3D" id="3.40.50.150">
    <property type="entry name" value="Vaccinia Virus protein VP39"/>
    <property type="match status" value="1"/>
</dbReference>
<dbReference type="InterPro" id="IPR029063">
    <property type="entry name" value="SAM-dependent_MTases_sf"/>
</dbReference>
<dbReference type="Pfam" id="PF08241">
    <property type="entry name" value="Methyltransf_11"/>
    <property type="match status" value="1"/>
</dbReference>
<dbReference type="RefSeq" id="WP_114713829.1">
    <property type="nucleotide sequence ID" value="NZ_KZ857259.1"/>
</dbReference>
<gene>
    <name evidence="2" type="ORF">B5K06_11225</name>
</gene>
<dbReference type="AlphaFoldDB" id="A0A370KSV5"/>
<keyword evidence="2" id="KW-0808">Transferase</keyword>
<dbReference type="EMBL" id="NAAC01000011">
    <property type="protein sequence ID" value="RDJ12475.1"/>
    <property type="molecule type" value="Genomic_DNA"/>
</dbReference>
<evidence type="ECO:0000259" key="1">
    <source>
        <dbReference type="Pfam" id="PF08241"/>
    </source>
</evidence>
<dbReference type="CDD" id="cd02440">
    <property type="entry name" value="AdoMet_MTases"/>
    <property type="match status" value="1"/>
</dbReference>
<dbReference type="OrthoDB" id="9787738at2"/>
<accession>A0A370KSV5</accession>
<organism evidence="2 3">
    <name type="scientific">Rhizobium grahamii</name>
    <dbReference type="NCBI Taxonomy" id="1120045"/>
    <lineage>
        <taxon>Bacteria</taxon>
        <taxon>Pseudomonadati</taxon>
        <taxon>Pseudomonadota</taxon>
        <taxon>Alphaproteobacteria</taxon>
        <taxon>Hyphomicrobiales</taxon>
        <taxon>Rhizobiaceae</taxon>
        <taxon>Rhizobium/Agrobacterium group</taxon>
        <taxon>Rhizobium</taxon>
    </lineage>
</organism>
<dbReference type="SUPFAM" id="SSF53335">
    <property type="entry name" value="S-adenosyl-L-methionine-dependent methyltransferases"/>
    <property type="match status" value="1"/>
</dbReference>
<reference evidence="2 3" key="1">
    <citation type="submission" date="2017-03" db="EMBL/GenBank/DDBJ databases">
        <title>Genome analysis of Rhizobial strains effectives or ineffectives for nitrogen fixation isolated from bean seeds.</title>
        <authorList>
            <person name="Peralta H."/>
            <person name="Aguilar-Vera A."/>
            <person name="Mora Y."/>
            <person name="Vargas-Lagunas C."/>
            <person name="Girard L."/>
            <person name="Mora J."/>
        </authorList>
    </citation>
    <scope>NUCLEOTIDE SEQUENCE [LARGE SCALE GENOMIC DNA]</scope>
    <source>
        <strain evidence="2 3">CCGM3</strain>
    </source>
</reference>
<protein>
    <submittedName>
        <fullName evidence="2">SAM-dependent methyltransferase</fullName>
    </submittedName>
</protein>